<keyword evidence="2" id="KW-1185">Reference proteome</keyword>
<dbReference type="OrthoDB" id="893194at2"/>
<evidence type="ECO:0008006" key="3">
    <source>
        <dbReference type="Google" id="ProtNLM"/>
    </source>
</evidence>
<evidence type="ECO:0000313" key="2">
    <source>
        <dbReference type="Proteomes" id="UP000199492"/>
    </source>
</evidence>
<dbReference type="AlphaFoldDB" id="A0A1G8MBU9"/>
<name>A0A1G8MBU9_9FLAO</name>
<accession>A0A1G8MBU9</accession>
<dbReference type="Proteomes" id="UP000199492">
    <property type="component" value="Unassembled WGS sequence"/>
</dbReference>
<organism evidence="1 2">
    <name type="scientific">Winogradskyella thalassocola</name>
    <dbReference type="NCBI Taxonomy" id="262004"/>
    <lineage>
        <taxon>Bacteria</taxon>
        <taxon>Pseudomonadati</taxon>
        <taxon>Bacteroidota</taxon>
        <taxon>Flavobacteriia</taxon>
        <taxon>Flavobacteriales</taxon>
        <taxon>Flavobacteriaceae</taxon>
        <taxon>Winogradskyella</taxon>
    </lineage>
</organism>
<dbReference type="STRING" id="262004.SAMN04489796_1231"/>
<reference evidence="2" key="1">
    <citation type="submission" date="2016-10" db="EMBL/GenBank/DDBJ databases">
        <authorList>
            <person name="Varghese N."/>
            <person name="Submissions S."/>
        </authorList>
    </citation>
    <scope>NUCLEOTIDE SEQUENCE [LARGE SCALE GENOMIC DNA]</scope>
    <source>
        <strain evidence="2">DSM 15363</strain>
    </source>
</reference>
<protein>
    <recommendedName>
        <fullName evidence="3">Lipoprotein</fullName>
    </recommendedName>
</protein>
<sequence>MKRILLIITLVLISSCKSENKNEKSLATERQEPISEIQKVNDQFQAFIDQFPTKTLPIKINGCADKILDLPKLDIKLSSEYSKDAEYEHIYGIIPSNGNYITTITLGEAECFVPILNTYKLNGKRIDSKPINIGYCGFDPCYECVENMTINSEYRIYVADTIKTSDCDDNFNSISGTEKIKVVYKEGKLTEKGIIELSKEIEKKIK</sequence>
<dbReference type="RefSeq" id="WP_092471257.1">
    <property type="nucleotide sequence ID" value="NZ_FNCZ01000023.1"/>
</dbReference>
<gene>
    <name evidence="1" type="ORF">SAMN04489796_1231</name>
</gene>
<evidence type="ECO:0000313" key="1">
    <source>
        <dbReference type="EMBL" id="SDI65424.1"/>
    </source>
</evidence>
<dbReference type="EMBL" id="FNCZ01000023">
    <property type="protein sequence ID" value="SDI65424.1"/>
    <property type="molecule type" value="Genomic_DNA"/>
</dbReference>
<dbReference type="PROSITE" id="PS51257">
    <property type="entry name" value="PROKAR_LIPOPROTEIN"/>
    <property type="match status" value="1"/>
</dbReference>
<proteinExistence type="predicted"/>